<keyword evidence="2" id="KW-1185">Reference proteome</keyword>
<dbReference type="EMBL" id="JAPFFI010000024">
    <property type="protein sequence ID" value="KAJ6311224.1"/>
    <property type="molecule type" value="Genomic_DNA"/>
</dbReference>
<evidence type="ECO:0000313" key="2">
    <source>
        <dbReference type="Proteomes" id="UP001141253"/>
    </source>
</evidence>
<accession>A0ABQ8ZTA8</accession>
<comment type="caution">
    <text evidence="1">The sequence shown here is derived from an EMBL/GenBank/DDBJ whole genome shotgun (WGS) entry which is preliminary data.</text>
</comment>
<reference evidence="1" key="2">
    <citation type="journal article" date="2023" name="Int. J. Mol. Sci.">
        <title>De Novo Assembly and Annotation of 11 Diverse Shrub Willow (Salix) Genomes Reveals Novel Gene Organization in Sex-Linked Regions.</title>
        <authorList>
            <person name="Hyden B."/>
            <person name="Feng K."/>
            <person name="Yates T.B."/>
            <person name="Jawdy S."/>
            <person name="Cereghino C."/>
            <person name="Smart L.B."/>
            <person name="Muchero W."/>
        </authorList>
    </citation>
    <scope>NUCLEOTIDE SEQUENCE</scope>
    <source>
        <tissue evidence="1">Shoot tip</tissue>
    </source>
</reference>
<evidence type="ECO:0000313" key="1">
    <source>
        <dbReference type="EMBL" id="KAJ6311224.1"/>
    </source>
</evidence>
<protein>
    <submittedName>
        <fullName evidence="1">Uncharacterized protein</fullName>
    </submittedName>
</protein>
<reference evidence="1" key="1">
    <citation type="submission" date="2022-10" db="EMBL/GenBank/DDBJ databases">
        <authorList>
            <person name="Hyden B.L."/>
            <person name="Feng K."/>
            <person name="Yates T."/>
            <person name="Jawdy S."/>
            <person name="Smart L.B."/>
            <person name="Muchero W."/>
        </authorList>
    </citation>
    <scope>NUCLEOTIDE SEQUENCE</scope>
    <source>
        <tissue evidence="1">Shoot tip</tissue>
    </source>
</reference>
<gene>
    <name evidence="1" type="ORF">OIU77_013071</name>
</gene>
<sequence>MQPSFCFHVSLHYLACYNSKQWMNGLFSLVCSRFRDHLCYQSFLAYSNLNGIRRLCYFV</sequence>
<proteinExistence type="predicted"/>
<dbReference type="Proteomes" id="UP001141253">
    <property type="component" value="Chromosome 10"/>
</dbReference>
<organism evidence="1 2">
    <name type="scientific">Salix suchowensis</name>
    <dbReference type="NCBI Taxonomy" id="1278906"/>
    <lineage>
        <taxon>Eukaryota</taxon>
        <taxon>Viridiplantae</taxon>
        <taxon>Streptophyta</taxon>
        <taxon>Embryophyta</taxon>
        <taxon>Tracheophyta</taxon>
        <taxon>Spermatophyta</taxon>
        <taxon>Magnoliopsida</taxon>
        <taxon>eudicotyledons</taxon>
        <taxon>Gunneridae</taxon>
        <taxon>Pentapetalae</taxon>
        <taxon>rosids</taxon>
        <taxon>fabids</taxon>
        <taxon>Malpighiales</taxon>
        <taxon>Salicaceae</taxon>
        <taxon>Saliceae</taxon>
        <taxon>Salix</taxon>
    </lineage>
</organism>
<name>A0ABQ8ZTA8_9ROSI</name>